<evidence type="ECO:0000256" key="4">
    <source>
        <dbReference type="ARBA" id="ARBA00022840"/>
    </source>
</evidence>
<dbReference type="InterPro" id="IPR025302">
    <property type="entry name" value="DrrA1/2-like_C"/>
</dbReference>
<evidence type="ECO:0000313" key="6">
    <source>
        <dbReference type="EMBL" id="PWB73154.1"/>
    </source>
</evidence>
<accession>A0A855X1R2</accession>
<dbReference type="InterPro" id="IPR003593">
    <property type="entry name" value="AAA+_ATPase"/>
</dbReference>
<dbReference type="EMBL" id="PQAP01000062">
    <property type="protein sequence ID" value="PWB73154.1"/>
    <property type="molecule type" value="Genomic_DNA"/>
</dbReference>
<dbReference type="PROSITE" id="PS00211">
    <property type="entry name" value="ABC_TRANSPORTER_1"/>
    <property type="match status" value="1"/>
</dbReference>
<keyword evidence="2" id="KW-0813">Transport</keyword>
<dbReference type="Proteomes" id="UP000250918">
    <property type="component" value="Unassembled WGS sequence"/>
</dbReference>
<evidence type="ECO:0000256" key="2">
    <source>
        <dbReference type="ARBA" id="ARBA00022448"/>
    </source>
</evidence>
<keyword evidence="4" id="KW-0067">ATP-binding</keyword>
<keyword evidence="3" id="KW-0547">Nucleotide-binding</keyword>
<dbReference type="Pfam" id="PF13732">
    <property type="entry name" value="DrrA1-3_C"/>
    <property type="match status" value="1"/>
</dbReference>
<dbReference type="InterPro" id="IPR027417">
    <property type="entry name" value="P-loop_NTPase"/>
</dbReference>
<evidence type="ECO:0000256" key="1">
    <source>
        <dbReference type="ARBA" id="ARBA00005417"/>
    </source>
</evidence>
<dbReference type="GO" id="GO:0005524">
    <property type="term" value="F:ATP binding"/>
    <property type="evidence" value="ECO:0007669"/>
    <property type="project" value="UniProtKB-KW"/>
</dbReference>
<dbReference type="SUPFAM" id="SSF52540">
    <property type="entry name" value="P-loop containing nucleoside triphosphate hydrolases"/>
    <property type="match status" value="1"/>
</dbReference>
<evidence type="ECO:0000256" key="3">
    <source>
        <dbReference type="ARBA" id="ARBA00022741"/>
    </source>
</evidence>
<dbReference type="InterPro" id="IPR003439">
    <property type="entry name" value="ABC_transporter-like_ATP-bd"/>
</dbReference>
<protein>
    <submittedName>
        <fullName evidence="6">ABC transporter</fullName>
    </submittedName>
</protein>
<proteinExistence type="inferred from homology"/>
<dbReference type="GO" id="GO:0016887">
    <property type="term" value="F:ATP hydrolysis activity"/>
    <property type="evidence" value="ECO:0007669"/>
    <property type="project" value="InterPro"/>
</dbReference>
<organism evidence="6 7">
    <name type="scientific">candidate division GN15 bacterium</name>
    <dbReference type="NCBI Taxonomy" id="2072418"/>
    <lineage>
        <taxon>Bacteria</taxon>
        <taxon>candidate division GN15</taxon>
    </lineage>
</organism>
<evidence type="ECO:0000313" key="7">
    <source>
        <dbReference type="Proteomes" id="UP000250918"/>
    </source>
</evidence>
<dbReference type="InterPro" id="IPR017871">
    <property type="entry name" value="ABC_transporter-like_CS"/>
</dbReference>
<dbReference type="PANTHER" id="PTHR42711:SF5">
    <property type="entry name" value="ABC TRANSPORTER ATP-BINDING PROTEIN NATA"/>
    <property type="match status" value="1"/>
</dbReference>
<gene>
    <name evidence="6" type="ORF">C3F09_05480</name>
</gene>
<dbReference type="InterPro" id="IPR050763">
    <property type="entry name" value="ABC_transporter_ATP-binding"/>
</dbReference>
<reference evidence="6 7" key="1">
    <citation type="journal article" date="2018" name="ISME J.">
        <title>A methanotrophic archaeon couples anaerobic oxidation of methane to Fe(III) reduction.</title>
        <authorList>
            <person name="Cai C."/>
            <person name="Leu A.O."/>
            <person name="Xie G.J."/>
            <person name="Guo J."/>
            <person name="Feng Y."/>
            <person name="Zhao J.X."/>
            <person name="Tyson G.W."/>
            <person name="Yuan Z."/>
            <person name="Hu S."/>
        </authorList>
    </citation>
    <scope>NUCLEOTIDE SEQUENCE [LARGE SCALE GENOMIC DNA]</scope>
    <source>
        <strain evidence="6">FeB_12</strain>
    </source>
</reference>
<evidence type="ECO:0000259" key="5">
    <source>
        <dbReference type="PROSITE" id="PS50893"/>
    </source>
</evidence>
<sequence length="312" mass="34775">MYLRLENIRKAFDTKVAVDNLSLEVPRGAICGIIGPNGAGKTTTIRMVMNITAPDSGRILLDGHQVDGDFRNHVGYLPEERGLYKKMTCEQVITYMAELKAYPKAKIAPKVGPWLERMDLGQYRYRKVEELSKGMQQKLQFITTVLHEPDLLILDELFSGLDPLNTELIKDVILDLKRRGTTILFSTHVMEQAEKLCDHICMISHGRKVLDGSLGDVKSRFGKNAVQLEIDGDGAFVRSLPGVKDVTDFNRYLELTLADGTEPDAILRAVLGRVKVRRFAIVEPSLYDIFIDIAKVDPSEVHGPAKTGGSHA</sequence>
<dbReference type="Pfam" id="PF00005">
    <property type="entry name" value="ABC_tran"/>
    <property type="match status" value="1"/>
</dbReference>
<dbReference type="SMART" id="SM00382">
    <property type="entry name" value="AAA"/>
    <property type="match status" value="1"/>
</dbReference>
<dbReference type="Gene3D" id="3.40.50.300">
    <property type="entry name" value="P-loop containing nucleotide triphosphate hydrolases"/>
    <property type="match status" value="1"/>
</dbReference>
<comment type="caution">
    <text evidence="6">The sequence shown here is derived from an EMBL/GenBank/DDBJ whole genome shotgun (WGS) entry which is preliminary data.</text>
</comment>
<dbReference type="AlphaFoldDB" id="A0A855X1R2"/>
<comment type="similarity">
    <text evidence="1">Belongs to the ABC transporter superfamily.</text>
</comment>
<dbReference type="PANTHER" id="PTHR42711">
    <property type="entry name" value="ABC TRANSPORTER ATP-BINDING PROTEIN"/>
    <property type="match status" value="1"/>
</dbReference>
<feature type="domain" description="ABC transporter" evidence="5">
    <location>
        <begin position="3"/>
        <end position="230"/>
    </location>
</feature>
<name>A0A855X1R2_9BACT</name>
<dbReference type="PROSITE" id="PS50893">
    <property type="entry name" value="ABC_TRANSPORTER_2"/>
    <property type="match status" value="1"/>
</dbReference>